<dbReference type="InterPro" id="IPR053211">
    <property type="entry name" value="DNA_repair-toleration"/>
</dbReference>
<dbReference type="InterPro" id="IPR001611">
    <property type="entry name" value="Leu-rich_rpt"/>
</dbReference>
<proteinExistence type="predicted"/>
<evidence type="ECO:0000256" key="4">
    <source>
        <dbReference type="SAM" id="MobiDB-lite"/>
    </source>
</evidence>
<sequence>MMHDVTEGRDVEFAPPNEDTMHSLPTPEEMRTEASIRSNQAGSEAREAKVYRRSRQIGICMATLCAIGLIISLSLFFVDRGSTSRDEENAYREKWAKSYLSALPFGEAIANEDEDSPQWRAMNWLVRDDPLRMALPRSADDARGKKFVERYILTLLYFSAGGENWSNNMRFLTGKDTCEWNRFFQDGEGEVFLLGAQCINSDSVNKIWIPNNGLIGTIPFDELMHLTSLRTIAFEYNGEAEGTLPDNISDLSELEILSLSNNLITGLIPESMATMTSLQRIMLDDNEFTGQITPLINLPNLELVYLEDNFFEGKIDDSYFRSALNLKHLDLSDNVFSGTVPPHFFGESNLEVLDLHGNLYIGGNLPQFSVEQSNLKFLALHINKMTGDIPPSIGNLRGLRHLDLSDNELTGELTEAMGDLRQLEYLFLGRNPFDEAPIPNFIRDLTNLVDLSLKRSNRVNVIPDWIGTDLKNLRLLDLDGNKLNGQIPETLASLEKIVFLLLNRNDITGEVPKSFVNLPLEVLVLDNTEISGDLNFLCEAREQNPLDYMVADCNINNPEVNCTEGTCCRVCCLDGDGCNDINWLANHDPIWENDYQRSSYSFDDELKWVPTSNGSSGEGN</sequence>
<accession>A0A7S4T5X8</accession>
<protein>
    <recommendedName>
        <fullName evidence="7">L domain-like protein</fullName>
    </recommendedName>
</protein>
<dbReference type="EMBL" id="HBNS01059832">
    <property type="protein sequence ID" value="CAE4666231.1"/>
    <property type="molecule type" value="Transcribed_RNA"/>
</dbReference>
<reference evidence="6" key="1">
    <citation type="submission" date="2021-01" db="EMBL/GenBank/DDBJ databases">
        <authorList>
            <person name="Corre E."/>
            <person name="Pelletier E."/>
            <person name="Niang G."/>
            <person name="Scheremetjew M."/>
            <person name="Finn R."/>
            <person name="Kale V."/>
            <person name="Holt S."/>
            <person name="Cochrane G."/>
            <person name="Meng A."/>
            <person name="Brown T."/>
            <person name="Cohen L."/>
        </authorList>
    </citation>
    <scope>NUCLEOTIDE SEQUENCE</scope>
    <source>
        <strain evidence="6">GSO104</strain>
    </source>
</reference>
<dbReference type="Pfam" id="PF13855">
    <property type="entry name" value="LRR_8"/>
    <property type="match status" value="4"/>
</dbReference>
<feature type="compositionally biased region" description="Basic and acidic residues" evidence="4">
    <location>
        <begin position="1"/>
        <end position="12"/>
    </location>
</feature>
<dbReference type="InterPro" id="IPR003591">
    <property type="entry name" value="Leu-rich_rpt_typical-subtyp"/>
</dbReference>
<dbReference type="InterPro" id="IPR032675">
    <property type="entry name" value="LRR_dom_sf"/>
</dbReference>
<dbReference type="AlphaFoldDB" id="A0A7S4T5X8"/>
<organism evidence="6">
    <name type="scientific">Ditylum brightwellii</name>
    <dbReference type="NCBI Taxonomy" id="49249"/>
    <lineage>
        <taxon>Eukaryota</taxon>
        <taxon>Sar</taxon>
        <taxon>Stramenopiles</taxon>
        <taxon>Ochrophyta</taxon>
        <taxon>Bacillariophyta</taxon>
        <taxon>Mediophyceae</taxon>
        <taxon>Lithodesmiophycidae</taxon>
        <taxon>Lithodesmiales</taxon>
        <taxon>Lithodesmiaceae</taxon>
        <taxon>Ditylum</taxon>
    </lineage>
</organism>
<dbReference type="SUPFAM" id="SSF52047">
    <property type="entry name" value="RNI-like"/>
    <property type="match status" value="1"/>
</dbReference>
<keyword evidence="5" id="KW-0472">Membrane</keyword>
<dbReference type="PANTHER" id="PTHR48060">
    <property type="entry name" value="DNA DAMAGE-REPAIR/TOLERATION PROTEIN DRT100"/>
    <property type="match status" value="1"/>
</dbReference>
<keyword evidence="5" id="KW-0812">Transmembrane</keyword>
<dbReference type="FunFam" id="3.80.10.10:FF:000041">
    <property type="entry name" value="LRR receptor-like serine/threonine-protein kinase ERECTA"/>
    <property type="match status" value="3"/>
</dbReference>
<evidence type="ECO:0000256" key="2">
    <source>
        <dbReference type="ARBA" id="ARBA00022729"/>
    </source>
</evidence>
<evidence type="ECO:0000256" key="3">
    <source>
        <dbReference type="ARBA" id="ARBA00022737"/>
    </source>
</evidence>
<evidence type="ECO:0000256" key="5">
    <source>
        <dbReference type="SAM" id="Phobius"/>
    </source>
</evidence>
<feature type="region of interest" description="Disordered" evidence="4">
    <location>
        <begin position="1"/>
        <end position="47"/>
    </location>
</feature>
<feature type="transmembrane region" description="Helical" evidence="5">
    <location>
        <begin position="57"/>
        <end position="78"/>
    </location>
</feature>
<dbReference type="SMART" id="SM00369">
    <property type="entry name" value="LRR_TYP"/>
    <property type="match status" value="4"/>
</dbReference>
<keyword evidence="3" id="KW-0677">Repeat</keyword>
<dbReference type="Gene3D" id="3.80.10.10">
    <property type="entry name" value="Ribonuclease Inhibitor"/>
    <property type="match status" value="3"/>
</dbReference>
<name>A0A7S4T5X8_9STRA</name>
<dbReference type="PANTHER" id="PTHR48060:SF21">
    <property type="entry name" value="L DOMAIN-LIKE PROTEIN"/>
    <property type="match status" value="1"/>
</dbReference>
<dbReference type="PRINTS" id="PR00019">
    <property type="entry name" value="LEURICHRPT"/>
</dbReference>
<keyword evidence="2" id="KW-0732">Signal</keyword>
<keyword evidence="1" id="KW-0433">Leucine-rich repeat</keyword>
<keyword evidence="5" id="KW-1133">Transmembrane helix</keyword>
<gene>
    <name evidence="6" type="ORF">DBRI00130_LOCUS43041</name>
</gene>
<evidence type="ECO:0000256" key="1">
    <source>
        <dbReference type="ARBA" id="ARBA00022614"/>
    </source>
</evidence>
<evidence type="ECO:0008006" key="7">
    <source>
        <dbReference type="Google" id="ProtNLM"/>
    </source>
</evidence>
<evidence type="ECO:0000313" key="6">
    <source>
        <dbReference type="EMBL" id="CAE4666231.1"/>
    </source>
</evidence>